<evidence type="ECO:0000259" key="6">
    <source>
        <dbReference type="Pfam" id="PF02656"/>
    </source>
</evidence>
<dbReference type="InterPro" id="IPR003807">
    <property type="entry name" value="DUF202"/>
</dbReference>
<protein>
    <recommendedName>
        <fullName evidence="6">DUF202 domain-containing protein</fullName>
    </recommendedName>
</protein>
<comment type="subcellular location">
    <subcellularLocation>
        <location evidence="1">Endomembrane system</location>
        <topology evidence="1">Multi-pass membrane protein</topology>
    </subcellularLocation>
</comment>
<evidence type="ECO:0000313" key="7">
    <source>
        <dbReference type="EMBL" id="AIS19751.1"/>
    </source>
</evidence>
<evidence type="ECO:0000256" key="4">
    <source>
        <dbReference type="ARBA" id="ARBA00023136"/>
    </source>
</evidence>
<evidence type="ECO:0000256" key="3">
    <source>
        <dbReference type="ARBA" id="ARBA00022989"/>
    </source>
</evidence>
<name>A0A089ZRP7_9PSED</name>
<dbReference type="eggNOG" id="ENOG5033BZV">
    <property type="taxonomic scope" value="Bacteria"/>
</dbReference>
<organism evidence="7 8">
    <name type="scientific">Pseudomonas rhizosphaerae</name>
    <dbReference type="NCBI Taxonomy" id="216142"/>
    <lineage>
        <taxon>Bacteria</taxon>
        <taxon>Pseudomonadati</taxon>
        <taxon>Pseudomonadota</taxon>
        <taxon>Gammaproteobacteria</taxon>
        <taxon>Pseudomonadales</taxon>
        <taxon>Pseudomonadaceae</taxon>
        <taxon>Pseudomonas</taxon>
    </lineage>
</organism>
<evidence type="ECO:0000256" key="5">
    <source>
        <dbReference type="SAM" id="Phobius"/>
    </source>
</evidence>
<gene>
    <name evidence="7" type="ORF">LT40_21105</name>
</gene>
<dbReference type="EMBL" id="CP009533">
    <property type="protein sequence ID" value="AIS19751.1"/>
    <property type="molecule type" value="Genomic_DNA"/>
</dbReference>
<accession>A0A089ZRP7</accession>
<feature type="transmembrane region" description="Helical" evidence="5">
    <location>
        <begin position="46"/>
        <end position="64"/>
    </location>
</feature>
<dbReference type="Pfam" id="PF02656">
    <property type="entry name" value="DUF202"/>
    <property type="match status" value="1"/>
</dbReference>
<keyword evidence="4 5" id="KW-0472">Membrane</keyword>
<evidence type="ECO:0000256" key="2">
    <source>
        <dbReference type="ARBA" id="ARBA00022692"/>
    </source>
</evidence>
<evidence type="ECO:0000313" key="8">
    <source>
        <dbReference type="Proteomes" id="UP000029499"/>
    </source>
</evidence>
<dbReference type="STRING" id="216142.LT40_21105"/>
<dbReference type="RefSeq" id="WP_043193158.1">
    <property type="nucleotide sequence ID" value="NZ_CP009533.1"/>
</dbReference>
<dbReference type="HOGENOM" id="CLU_150487_1_1_6"/>
<dbReference type="KEGG" id="prh:LT40_21105"/>
<dbReference type="Proteomes" id="UP000029499">
    <property type="component" value="Chromosome"/>
</dbReference>
<dbReference type="AlphaFoldDB" id="A0A089ZRP7"/>
<feature type="transmembrane region" description="Helical" evidence="5">
    <location>
        <begin position="85"/>
        <end position="107"/>
    </location>
</feature>
<evidence type="ECO:0000256" key="1">
    <source>
        <dbReference type="ARBA" id="ARBA00004127"/>
    </source>
</evidence>
<keyword evidence="2 5" id="KW-0812">Transmembrane</keyword>
<keyword evidence="3 5" id="KW-1133">Transmembrane helix</keyword>
<sequence>MSLPQAGHQDEGLQPERTLLAWGRTLLAMLVASLFFLRWMPHHGRFAAGLITLTLLGALLIWLSQRRRYRCRVEGINRARFPADVTGVLGLGSMVTLIGGAAIWITLMA</sequence>
<reference evidence="7 8" key="1">
    <citation type="journal article" date="2015" name="J. Biotechnol.">
        <title>Complete genome sequence of Pseudomonas rhizosphaerae IH5T (=DSM 16299T), a phosphate-solubilizing rhizobacterium for bacterial biofertilizer.</title>
        <authorList>
            <person name="Kwak Y."/>
            <person name="Jung B.K."/>
            <person name="Shin J.H."/>
        </authorList>
    </citation>
    <scope>NUCLEOTIDE SEQUENCE [LARGE SCALE GENOMIC DNA]</scope>
    <source>
        <strain evidence="7">DSM 16299</strain>
    </source>
</reference>
<dbReference type="OrthoDB" id="3701077at2"/>
<feature type="domain" description="DUF202" evidence="6">
    <location>
        <begin position="10"/>
        <end position="72"/>
    </location>
</feature>
<keyword evidence="8" id="KW-1185">Reference proteome</keyword>
<proteinExistence type="predicted"/>
<feature type="transmembrane region" description="Helical" evidence="5">
    <location>
        <begin position="21"/>
        <end position="40"/>
    </location>
</feature>
<dbReference type="GO" id="GO:0012505">
    <property type="term" value="C:endomembrane system"/>
    <property type="evidence" value="ECO:0007669"/>
    <property type="project" value="UniProtKB-SubCell"/>
</dbReference>